<dbReference type="InterPro" id="IPR051924">
    <property type="entry name" value="GST_Kappa/NadH"/>
</dbReference>
<sequence>MARRRTRDQLEIKRRRRHIRGASMPPAVLYFDVVSPFAYLLDALLRREPLPVAITYRPVLFAGLLNAHGHKGPAEIPRKRQFMYQYCVWWAEQLGVPFKLPAAHPFNPLKFLRLIIALDSRPDVVSTVFDALFTTGADPTDPALWQQICIDLNCPDAEQRIEAPEVKSALRENTECALRDGVFGVPTILVDGRLFWGADALPMLRDYLRTPSLLDSPAMMQAMRLPISKSRL</sequence>
<proteinExistence type="predicted"/>
<dbReference type="GO" id="GO:0004364">
    <property type="term" value="F:glutathione transferase activity"/>
    <property type="evidence" value="ECO:0007669"/>
    <property type="project" value="TreeGrafter"/>
</dbReference>
<dbReference type="KEGG" id="xba:C7S18_15480"/>
<evidence type="ECO:0000256" key="1">
    <source>
        <dbReference type="SAM" id="Phobius"/>
    </source>
</evidence>
<dbReference type="EMBL" id="CP027860">
    <property type="protein sequence ID" value="AVP98500.1"/>
    <property type="molecule type" value="Genomic_DNA"/>
</dbReference>
<feature type="transmembrane region" description="Helical" evidence="1">
    <location>
        <begin position="21"/>
        <end position="41"/>
    </location>
</feature>
<dbReference type="InterPro" id="IPR001853">
    <property type="entry name" value="DSBA-like_thioredoxin_dom"/>
</dbReference>
<dbReference type="GO" id="GO:0004602">
    <property type="term" value="F:glutathione peroxidase activity"/>
    <property type="evidence" value="ECO:0007669"/>
    <property type="project" value="TreeGrafter"/>
</dbReference>
<reference evidence="3 4" key="1">
    <citation type="submission" date="2018-03" db="EMBL/GenBank/DDBJ databases">
        <title>Ahniella affigens gen. nov., sp. nov., a gammaproteobacterium isolated from sandy soil near a stream.</title>
        <authorList>
            <person name="Ko Y."/>
            <person name="Kim J.-H."/>
        </authorList>
    </citation>
    <scope>NUCLEOTIDE SEQUENCE [LARGE SCALE GENOMIC DNA]</scope>
    <source>
        <strain evidence="3 4">D13</strain>
    </source>
</reference>
<dbReference type="GO" id="GO:0006749">
    <property type="term" value="P:glutathione metabolic process"/>
    <property type="evidence" value="ECO:0007669"/>
    <property type="project" value="TreeGrafter"/>
</dbReference>
<dbReference type="AlphaFoldDB" id="A0A2P1PUK3"/>
<dbReference type="Proteomes" id="UP000241074">
    <property type="component" value="Chromosome"/>
</dbReference>
<dbReference type="InterPro" id="IPR036249">
    <property type="entry name" value="Thioredoxin-like_sf"/>
</dbReference>
<dbReference type="InterPro" id="IPR044087">
    <property type="entry name" value="NahD-like"/>
</dbReference>
<dbReference type="GO" id="GO:0018845">
    <property type="term" value="F:2-hydroxychromene-2-carboxylate isomerase activity"/>
    <property type="evidence" value="ECO:0007669"/>
    <property type="project" value="InterPro"/>
</dbReference>
<dbReference type="PANTHER" id="PTHR42943:SF2">
    <property type="entry name" value="GLUTATHIONE S-TRANSFERASE KAPPA 1"/>
    <property type="match status" value="1"/>
</dbReference>
<keyword evidence="1" id="KW-0472">Membrane</keyword>
<accession>A0A2P1PUK3</accession>
<protein>
    <submittedName>
        <fullName evidence="3">2-hydroxychromene-2-carboxylate isomerase</fullName>
    </submittedName>
</protein>
<dbReference type="CDD" id="cd03022">
    <property type="entry name" value="DsbA_HCCA_Iso"/>
    <property type="match status" value="1"/>
</dbReference>
<dbReference type="OrthoDB" id="5244108at2"/>
<dbReference type="Gene3D" id="3.40.30.10">
    <property type="entry name" value="Glutaredoxin"/>
    <property type="match status" value="1"/>
</dbReference>
<organism evidence="3 4">
    <name type="scientific">Ahniella affigens</name>
    <dbReference type="NCBI Taxonomy" id="2021234"/>
    <lineage>
        <taxon>Bacteria</taxon>
        <taxon>Pseudomonadati</taxon>
        <taxon>Pseudomonadota</taxon>
        <taxon>Gammaproteobacteria</taxon>
        <taxon>Lysobacterales</taxon>
        <taxon>Rhodanobacteraceae</taxon>
        <taxon>Ahniella</taxon>
    </lineage>
</organism>
<keyword evidence="3" id="KW-0413">Isomerase</keyword>
<dbReference type="Pfam" id="PF01323">
    <property type="entry name" value="DSBA"/>
    <property type="match status" value="1"/>
</dbReference>
<dbReference type="PANTHER" id="PTHR42943">
    <property type="entry name" value="GLUTATHIONE S-TRANSFERASE KAPPA"/>
    <property type="match status" value="1"/>
</dbReference>
<keyword evidence="4" id="KW-1185">Reference proteome</keyword>
<dbReference type="SUPFAM" id="SSF52833">
    <property type="entry name" value="Thioredoxin-like"/>
    <property type="match status" value="1"/>
</dbReference>
<evidence type="ECO:0000313" key="4">
    <source>
        <dbReference type="Proteomes" id="UP000241074"/>
    </source>
</evidence>
<keyword evidence="1" id="KW-1133">Transmembrane helix</keyword>
<reference evidence="3 4" key="2">
    <citation type="submission" date="2018-03" db="EMBL/GenBank/DDBJ databases">
        <authorList>
            <person name="Keele B.F."/>
        </authorList>
    </citation>
    <scope>NUCLEOTIDE SEQUENCE [LARGE SCALE GENOMIC DNA]</scope>
    <source>
        <strain evidence="3 4">D13</strain>
    </source>
</reference>
<evidence type="ECO:0000259" key="2">
    <source>
        <dbReference type="Pfam" id="PF01323"/>
    </source>
</evidence>
<evidence type="ECO:0000313" key="3">
    <source>
        <dbReference type="EMBL" id="AVP98500.1"/>
    </source>
</evidence>
<keyword evidence="1" id="KW-0812">Transmembrane</keyword>
<gene>
    <name evidence="3" type="ORF">C7S18_15480</name>
</gene>
<feature type="domain" description="DSBA-like thioredoxin" evidence="2">
    <location>
        <begin position="29"/>
        <end position="208"/>
    </location>
</feature>
<dbReference type="GO" id="GO:1901170">
    <property type="term" value="P:naphthalene catabolic process"/>
    <property type="evidence" value="ECO:0007669"/>
    <property type="project" value="InterPro"/>
</dbReference>
<name>A0A2P1PUK3_9GAMM</name>